<evidence type="ECO:0000313" key="6">
    <source>
        <dbReference type="Proteomes" id="UP000184226"/>
    </source>
</evidence>
<reference evidence="5 6" key="1">
    <citation type="submission" date="2016-11" db="EMBL/GenBank/DDBJ databases">
        <authorList>
            <person name="Jaros S."/>
            <person name="Januszkiewicz K."/>
            <person name="Wedrychowicz H."/>
        </authorList>
    </citation>
    <scope>NUCLEOTIDE SEQUENCE [LARGE SCALE GENOMIC DNA]</scope>
    <source>
        <strain evidence="5 6">CGMCC 1.10190</strain>
    </source>
</reference>
<protein>
    <submittedName>
        <fullName evidence="5">Branched-chain amino acid transport system substrate-binding protein</fullName>
    </submittedName>
</protein>
<dbReference type="PANTHER" id="PTHR30483:SF6">
    <property type="entry name" value="PERIPLASMIC BINDING PROTEIN OF ABC TRANSPORTER FOR NATURAL AMINO ACIDS"/>
    <property type="match status" value="1"/>
</dbReference>
<dbReference type="Pfam" id="PF13458">
    <property type="entry name" value="Peripla_BP_6"/>
    <property type="match status" value="1"/>
</dbReference>
<dbReference type="RefSeq" id="WP_073109423.1">
    <property type="nucleotide sequence ID" value="NZ_FQXE01000021.1"/>
</dbReference>
<dbReference type="Proteomes" id="UP000184226">
    <property type="component" value="Unassembled WGS sequence"/>
</dbReference>
<dbReference type="CDD" id="cd06327">
    <property type="entry name" value="PBP1_SBP-like"/>
    <property type="match status" value="1"/>
</dbReference>
<dbReference type="PANTHER" id="PTHR30483">
    <property type="entry name" value="LEUCINE-SPECIFIC-BINDING PROTEIN"/>
    <property type="match status" value="1"/>
</dbReference>
<dbReference type="InterPro" id="IPR028082">
    <property type="entry name" value="Peripla_BP_I"/>
</dbReference>
<dbReference type="InterPro" id="IPR051010">
    <property type="entry name" value="BCAA_transport"/>
</dbReference>
<dbReference type="InterPro" id="IPR028081">
    <property type="entry name" value="Leu-bd"/>
</dbReference>
<dbReference type="OrthoDB" id="8887944at2"/>
<feature type="signal peptide" evidence="3">
    <location>
        <begin position="1"/>
        <end position="26"/>
    </location>
</feature>
<evidence type="ECO:0000256" key="3">
    <source>
        <dbReference type="SAM" id="SignalP"/>
    </source>
</evidence>
<organism evidence="5 6">
    <name type="scientific">Pollutimonas bauzanensis</name>
    <dbReference type="NCBI Taxonomy" id="658167"/>
    <lineage>
        <taxon>Bacteria</taxon>
        <taxon>Pseudomonadati</taxon>
        <taxon>Pseudomonadota</taxon>
        <taxon>Betaproteobacteria</taxon>
        <taxon>Burkholderiales</taxon>
        <taxon>Alcaligenaceae</taxon>
        <taxon>Pollutimonas</taxon>
    </lineage>
</organism>
<dbReference type="EMBL" id="FQXE01000021">
    <property type="protein sequence ID" value="SHI31583.1"/>
    <property type="molecule type" value="Genomic_DNA"/>
</dbReference>
<accession>A0A1M6A5Z4</accession>
<keyword evidence="6" id="KW-1185">Reference proteome</keyword>
<evidence type="ECO:0000256" key="2">
    <source>
        <dbReference type="ARBA" id="ARBA00022729"/>
    </source>
</evidence>
<comment type="similarity">
    <text evidence="1">Belongs to the leucine-binding protein family.</text>
</comment>
<proteinExistence type="inferred from homology"/>
<evidence type="ECO:0000313" key="5">
    <source>
        <dbReference type="EMBL" id="SHI31583.1"/>
    </source>
</evidence>
<name>A0A1M6A5Z4_9BURK</name>
<feature type="chain" id="PRO_5012612750" evidence="3">
    <location>
        <begin position="27"/>
        <end position="404"/>
    </location>
</feature>
<dbReference type="AlphaFoldDB" id="A0A1M6A5Z4"/>
<dbReference type="STRING" id="658167.SAMN04488135_12119"/>
<evidence type="ECO:0000256" key="1">
    <source>
        <dbReference type="ARBA" id="ARBA00010062"/>
    </source>
</evidence>
<dbReference type="SUPFAM" id="SSF53822">
    <property type="entry name" value="Periplasmic binding protein-like I"/>
    <property type="match status" value="1"/>
</dbReference>
<sequence length="404" mass="43776">MRKPTLAAFGAAFATAMAAAGSPALAQYSGDVIRIGLVTDMSGLYSDLDGSGGVEALKMAIEDQGGQIDGKKIELLFFDHQNRADLAANKTREWFDNGGVDLVINGVNSATGLSMAQVAGEKKKVYISTGSGTPKLTNEACNPYTINYVHDTISLARVTGNAVVDQGGTNWFFLTADYAFGHSLEKDNGSVVKARGGKVMGSVKHPLGTSDFSSFLLQAQSSGADILGLANAGGDLNSAIRSANEFGVTKTMKLAALMMFISDVHALGLESTQGMYLASAWYWDLNDRSRAWSKRFYSRTKKMPTVLQAGDYSAATHYLEAVKALKTDHPEKVMTQMKATRIDDMFTSNGVIRPDGRMVHDMYLAQVKAPSESKYPWDYYKILQTVPGDQAYNTKEESQCPLWK</sequence>
<dbReference type="Gene3D" id="3.40.50.2300">
    <property type="match status" value="2"/>
</dbReference>
<evidence type="ECO:0000259" key="4">
    <source>
        <dbReference type="Pfam" id="PF13458"/>
    </source>
</evidence>
<feature type="domain" description="Leucine-binding protein" evidence="4">
    <location>
        <begin position="33"/>
        <end position="368"/>
    </location>
</feature>
<keyword evidence="2 3" id="KW-0732">Signal</keyword>
<gene>
    <name evidence="5" type="ORF">SAMN04488135_12119</name>
</gene>